<evidence type="ECO:0000256" key="1">
    <source>
        <dbReference type="SAM" id="Phobius"/>
    </source>
</evidence>
<keyword evidence="1" id="KW-1133">Transmembrane helix</keyword>
<keyword evidence="3" id="KW-1185">Reference proteome</keyword>
<accession>A0AAV2RYR9</accession>
<comment type="caution">
    <text evidence="2">The sequence shown here is derived from an EMBL/GenBank/DDBJ whole genome shotgun (WGS) entry which is preliminary data.</text>
</comment>
<evidence type="ECO:0008006" key="4">
    <source>
        <dbReference type="Google" id="ProtNLM"/>
    </source>
</evidence>
<gene>
    <name evidence="2" type="ORF">MNOR_LOCUS29699</name>
</gene>
<dbReference type="Proteomes" id="UP001497623">
    <property type="component" value="Unassembled WGS sequence"/>
</dbReference>
<feature type="transmembrane region" description="Helical" evidence="1">
    <location>
        <begin position="215"/>
        <end position="238"/>
    </location>
</feature>
<evidence type="ECO:0000313" key="2">
    <source>
        <dbReference type="EMBL" id="CAL4145465.1"/>
    </source>
</evidence>
<sequence>MIQETKTASSLNLSDGKAEVILIQDSSVGVISKGSLNFSSDSLKHILINNVTLGSIENEGISLYGNLKLRIMDSRIADMARDALVAQGSASIELTGNMVVARMKALTSLDCTQPAFHIAGNHIFLVPGSHGGHHIEWDDRTYFPSNDTKESDNKFTDKNDDLITLGPRELIEKTSAEKVLHPKCLNNNLPVVKPNNRLSHLVPVSNSKEKMMRGWLVVLASFLFVAIAVAGFFGYLLFRKRRQHVLRNRSRSETTLVSLVGNENVSDNIPWVNMDHPGHKHNRTLW</sequence>
<dbReference type="EMBL" id="CAXKWB010034846">
    <property type="protein sequence ID" value="CAL4145465.1"/>
    <property type="molecule type" value="Genomic_DNA"/>
</dbReference>
<name>A0AAV2RYR9_MEGNR</name>
<dbReference type="AlphaFoldDB" id="A0AAV2RYR9"/>
<organism evidence="2 3">
    <name type="scientific">Meganyctiphanes norvegica</name>
    <name type="common">Northern krill</name>
    <name type="synonym">Thysanopoda norvegica</name>
    <dbReference type="NCBI Taxonomy" id="48144"/>
    <lineage>
        <taxon>Eukaryota</taxon>
        <taxon>Metazoa</taxon>
        <taxon>Ecdysozoa</taxon>
        <taxon>Arthropoda</taxon>
        <taxon>Crustacea</taxon>
        <taxon>Multicrustacea</taxon>
        <taxon>Malacostraca</taxon>
        <taxon>Eumalacostraca</taxon>
        <taxon>Eucarida</taxon>
        <taxon>Euphausiacea</taxon>
        <taxon>Euphausiidae</taxon>
        <taxon>Meganyctiphanes</taxon>
    </lineage>
</organism>
<proteinExistence type="predicted"/>
<keyword evidence="1" id="KW-0812">Transmembrane</keyword>
<evidence type="ECO:0000313" key="3">
    <source>
        <dbReference type="Proteomes" id="UP001497623"/>
    </source>
</evidence>
<protein>
    <recommendedName>
        <fullName evidence="4">Auto-transporter adhesin head GIN domain-containing protein</fullName>
    </recommendedName>
</protein>
<reference evidence="2 3" key="1">
    <citation type="submission" date="2024-05" db="EMBL/GenBank/DDBJ databases">
        <authorList>
            <person name="Wallberg A."/>
        </authorList>
    </citation>
    <scope>NUCLEOTIDE SEQUENCE [LARGE SCALE GENOMIC DNA]</scope>
</reference>
<keyword evidence="1" id="KW-0472">Membrane</keyword>